<dbReference type="Proteomes" id="UP000823865">
    <property type="component" value="Unassembled WGS sequence"/>
</dbReference>
<dbReference type="AlphaFoldDB" id="A0A9E2L803"/>
<keyword evidence="1" id="KW-0732">Signal</keyword>
<feature type="chain" id="PRO_5038957865" evidence="1">
    <location>
        <begin position="20"/>
        <end position="213"/>
    </location>
</feature>
<reference evidence="2" key="2">
    <citation type="submission" date="2021-04" db="EMBL/GenBank/DDBJ databases">
        <authorList>
            <person name="Gilroy R."/>
        </authorList>
    </citation>
    <scope>NUCLEOTIDE SEQUENCE</scope>
    <source>
        <strain evidence="2">G3-2149</strain>
    </source>
</reference>
<proteinExistence type="predicted"/>
<reference evidence="2" key="1">
    <citation type="journal article" date="2021" name="PeerJ">
        <title>Extensive microbial diversity within the chicken gut microbiome revealed by metagenomics and culture.</title>
        <authorList>
            <person name="Gilroy R."/>
            <person name="Ravi A."/>
            <person name="Getino M."/>
            <person name="Pursley I."/>
            <person name="Horton D.L."/>
            <person name="Alikhan N.F."/>
            <person name="Baker D."/>
            <person name="Gharbi K."/>
            <person name="Hall N."/>
            <person name="Watson M."/>
            <person name="Adriaenssens E.M."/>
            <person name="Foster-Nyarko E."/>
            <person name="Jarju S."/>
            <person name="Secka A."/>
            <person name="Antonio M."/>
            <person name="Oren A."/>
            <person name="Chaudhuri R.R."/>
            <person name="La Ragione R."/>
            <person name="Hildebrand F."/>
            <person name="Pallen M.J."/>
        </authorList>
    </citation>
    <scope>NUCLEOTIDE SEQUENCE</scope>
    <source>
        <strain evidence="2">G3-2149</strain>
    </source>
</reference>
<evidence type="ECO:0000256" key="1">
    <source>
        <dbReference type="SAM" id="SignalP"/>
    </source>
</evidence>
<feature type="signal peptide" evidence="1">
    <location>
        <begin position="1"/>
        <end position="19"/>
    </location>
</feature>
<gene>
    <name evidence="2" type="ORF">H9789_13275</name>
</gene>
<dbReference type="EMBL" id="JAHLFU010000280">
    <property type="protein sequence ID" value="MBU3854756.1"/>
    <property type="molecule type" value="Genomic_DNA"/>
</dbReference>
<evidence type="ECO:0000313" key="2">
    <source>
        <dbReference type="EMBL" id="MBU3854756.1"/>
    </source>
</evidence>
<sequence>MKRLVCLVFLCASASVLMAQSEVDSVSVQIPPSQNVWRSELNDSLWCDSMTVAFPGTLLPAGPSVLYWNDPYAFSGASPWYLHDGLNFQLSTSVTVGLGRDRFPGALFSTQASAAYVFPVTSRFRLIGGTYIDTQHLSGWHDRSLGLSAMAAYQLTDKVTLGAYASKRILPFSRMPSPLRAWGVYDYDHRFGGMIHVKCNDAFSFSISVEEAK</sequence>
<evidence type="ECO:0000313" key="3">
    <source>
        <dbReference type="Proteomes" id="UP000823865"/>
    </source>
</evidence>
<comment type="caution">
    <text evidence="2">The sequence shown here is derived from an EMBL/GenBank/DDBJ whole genome shotgun (WGS) entry which is preliminary data.</text>
</comment>
<protein>
    <submittedName>
        <fullName evidence="2">Uncharacterized protein</fullName>
    </submittedName>
</protein>
<name>A0A9E2L803_9BACT</name>
<accession>A0A9E2L803</accession>
<organism evidence="2 3">
    <name type="scientific">Candidatus Paraprevotella stercoravium</name>
    <dbReference type="NCBI Taxonomy" id="2838725"/>
    <lineage>
        <taxon>Bacteria</taxon>
        <taxon>Pseudomonadati</taxon>
        <taxon>Bacteroidota</taxon>
        <taxon>Bacteroidia</taxon>
        <taxon>Bacteroidales</taxon>
        <taxon>Prevotellaceae</taxon>
        <taxon>Paraprevotella</taxon>
    </lineage>
</organism>